<keyword evidence="3" id="KW-0449">Lipoprotein</keyword>
<accession>A0ABQ6Y1Z6</accession>
<feature type="domain" description="PKD/Chitinase" evidence="2">
    <location>
        <begin position="273"/>
        <end position="365"/>
    </location>
</feature>
<feature type="region of interest" description="Disordered" evidence="1">
    <location>
        <begin position="1"/>
        <end position="20"/>
    </location>
</feature>
<dbReference type="PANTHER" id="PTHR46182:SF2">
    <property type="entry name" value="FI19480P1"/>
    <property type="match status" value="1"/>
</dbReference>
<comment type="caution">
    <text evidence="3">The sequence shown here is derived from an EMBL/GenBank/DDBJ whole genome shotgun (WGS) entry which is preliminary data.</text>
</comment>
<proteinExistence type="predicted"/>
<evidence type="ECO:0000313" key="3">
    <source>
        <dbReference type="EMBL" id="KAF0801720.1"/>
    </source>
</evidence>
<evidence type="ECO:0000256" key="1">
    <source>
        <dbReference type="SAM" id="MobiDB-lite"/>
    </source>
</evidence>
<protein>
    <submittedName>
        <fullName evidence="3">Lipoprotein</fullName>
    </submittedName>
</protein>
<keyword evidence="4" id="KW-1185">Reference proteome</keyword>
<dbReference type="PANTHER" id="PTHR46182">
    <property type="entry name" value="FI19480P1"/>
    <property type="match status" value="1"/>
</dbReference>
<reference evidence="3 4" key="1">
    <citation type="submission" date="2012-09" db="EMBL/GenBank/DDBJ databases">
        <title>Genome Sequence of alkane-degrading Bacterium Alcanivorax sp. 6-D-6.</title>
        <authorList>
            <person name="Lai Q."/>
            <person name="Shao Z."/>
        </authorList>
    </citation>
    <scope>NUCLEOTIDE SEQUENCE [LARGE SCALE GENOMIC DNA]</scope>
    <source>
        <strain evidence="3 4">6-D-6</strain>
    </source>
</reference>
<dbReference type="InterPro" id="IPR035986">
    <property type="entry name" value="PKD_dom_sf"/>
</dbReference>
<dbReference type="EMBL" id="AQPF01000100">
    <property type="protein sequence ID" value="KAF0801720.1"/>
    <property type="molecule type" value="Genomic_DNA"/>
</dbReference>
<feature type="domain" description="PKD/Chitinase" evidence="2">
    <location>
        <begin position="151"/>
        <end position="256"/>
    </location>
</feature>
<evidence type="ECO:0000313" key="4">
    <source>
        <dbReference type="Proteomes" id="UP000771797"/>
    </source>
</evidence>
<dbReference type="InterPro" id="IPR022409">
    <property type="entry name" value="PKD/Chitinase_dom"/>
</dbReference>
<name>A0ABQ6Y1Z6_9GAMM</name>
<dbReference type="InterPro" id="IPR029865">
    <property type="entry name" value="KIAA0319-like"/>
</dbReference>
<evidence type="ECO:0000259" key="2">
    <source>
        <dbReference type="SMART" id="SM00089"/>
    </source>
</evidence>
<gene>
    <name evidence="3" type="ORF">A6D6_04261</name>
</gene>
<dbReference type="SUPFAM" id="SSF49299">
    <property type="entry name" value="PKD domain"/>
    <property type="match status" value="1"/>
</dbReference>
<feature type="domain" description="PKD/Chitinase" evidence="2">
    <location>
        <begin position="505"/>
        <end position="588"/>
    </location>
</feature>
<sequence>MGSAAELSDEAGAQPTFTADLPGTYEADLVVNDGTADSGHDAVTIIATNPDPVAIAETEYHVLIGTTVMLDGSGSVPPTGGDTAQLVYNWYLQDLPAGSTASLAQTGTGLTSFYADMAGTYTAILTVDYQEKTSEPLTVTIVAGNANSKPVADAGGPYTIERGQTLTLDGTGSSDADNDQLSYRWYLMSPGHDAASAAIWIPNGSALTLDNGLQGYDTANPTLTPDVAGNWSAYLVVHDGTSISNLSSASITVTKPEGAENTPPVASFYSKPRVGFIAPVPTDEVELGSTVWSSGNSYDIDGTNISSSNRRYQWITTPAGYDAEDLTGKGSFSFTPTVEGQYTVEMTVNDGEADSDPARRTFIARTGANRAPSPRITVDSQTILVGEAGWFDGSESTDPDDNALTYHWHLLDKPDGSTAQLQFQNVTRTDGTVLNNARAGVVADQPGIYIVLLAVTDSHGVTSSLTSTYYGRVLAKSRNNPPVIGSINNDNDHLVNRRRNTHFNDSDQPYVIDDGSEPVLLYTQNAVDPDLDTLYYLWTLEQPAGSELPDASVDATFTVGKPLVAGNYTATAIVSDGIDTSEPHILNFKTVQRADYPSLLLEDYHSAGTVNSWDRVMQNGFATGMPGEAPRQRAFPYWDHADNSFPITSFQLVEGDNAIKNYRLTAFGSDYTVINVRTSAPRRSGTESFSAKFAGLTEGQVIQRGESIDFSLILTAPANADEVMGNVGPDPDLPEGSYDRGNALIGMTYTFEIAEKPGWTFEYAPSSR</sequence>
<dbReference type="SMART" id="SM00089">
    <property type="entry name" value="PKD"/>
    <property type="match status" value="4"/>
</dbReference>
<feature type="domain" description="PKD/Chitinase" evidence="2">
    <location>
        <begin position="373"/>
        <end position="474"/>
    </location>
</feature>
<dbReference type="Gene3D" id="2.60.40.10">
    <property type="entry name" value="Immunoglobulins"/>
    <property type="match status" value="5"/>
</dbReference>
<organism evidence="3 4">
    <name type="scientific">Alcanivorax xiamenensis</name>
    <dbReference type="NCBI Taxonomy" id="1177156"/>
    <lineage>
        <taxon>Bacteria</taxon>
        <taxon>Pseudomonadati</taxon>
        <taxon>Pseudomonadota</taxon>
        <taxon>Gammaproteobacteria</taxon>
        <taxon>Oceanospirillales</taxon>
        <taxon>Alcanivoracaceae</taxon>
        <taxon>Alcanivorax</taxon>
    </lineage>
</organism>
<dbReference type="InterPro" id="IPR013783">
    <property type="entry name" value="Ig-like_fold"/>
</dbReference>
<dbReference type="Proteomes" id="UP000771797">
    <property type="component" value="Unassembled WGS sequence"/>
</dbReference>